<dbReference type="SUPFAM" id="SSF158791">
    <property type="entry name" value="MgtE N-terminal domain-like"/>
    <property type="match status" value="1"/>
</dbReference>
<comment type="function">
    <text evidence="9">Acts as a magnesium transporter.</text>
</comment>
<evidence type="ECO:0000256" key="4">
    <source>
        <dbReference type="ARBA" id="ARBA00022692"/>
    </source>
</evidence>
<dbReference type="Pfam" id="PF03448">
    <property type="entry name" value="MgtE_N"/>
    <property type="match status" value="1"/>
</dbReference>
<feature type="transmembrane region" description="Helical" evidence="9">
    <location>
        <begin position="362"/>
        <end position="384"/>
    </location>
</feature>
<dbReference type="SUPFAM" id="SSF161093">
    <property type="entry name" value="MgtE membrane domain-like"/>
    <property type="match status" value="1"/>
</dbReference>
<keyword evidence="10" id="KW-0175">Coiled coil</keyword>
<evidence type="ECO:0000256" key="10">
    <source>
        <dbReference type="SAM" id="Coils"/>
    </source>
</evidence>
<gene>
    <name evidence="12" type="primary">mgtE</name>
    <name evidence="12" type="ORF">RWD45_10970</name>
</gene>
<evidence type="ECO:0000256" key="9">
    <source>
        <dbReference type="RuleBase" id="RU362011"/>
    </source>
</evidence>
<dbReference type="PANTHER" id="PTHR43773:SF1">
    <property type="entry name" value="MAGNESIUM TRANSPORTER MGTE"/>
    <property type="match status" value="1"/>
</dbReference>
<dbReference type="PROSITE" id="PS51371">
    <property type="entry name" value="CBS"/>
    <property type="match status" value="2"/>
</dbReference>
<keyword evidence="8" id="KW-0129">CBS domain</keyword>
<organism evidence="12 13">
    <name type="scientific">Paracerasibacillus soli</name>
    <dbReference type="NCBI Taxonomy" id="480284"/>
    <lineage>
        <taxon>Bacteria</taxon>
        <taxon>Bacillati</taxon>
        <taxon>Bacillota</taxon>
        <taxon>Bacilli</taxon>
        <taxon>Bacillales</taxon>
        <taxon>Bacillaceae</taxon>
        <taxon>Paracerasibacillus</taxon>
    </lineage>
</organism>
<evidence type="ECO:0000256" key="2">
    <source>
        <dbReference type="ARBA" id="ARBA00009749"/>
    </source>
</evidence>
<feature type="domain" description="CBS" evidence="11">
    <location>
        <begin position="142"/>
        <end position="205"/>
    </location>
</feature>
<dbReference type="Gene3D" id="1.25.60.10">
    <property type="entry name" value="MgtE N-terminal domain-like"/>
    <property type="match status" value="1"/>
</dbReference>
<evidence type="ECO:0000256" key="8">
    <source>
        <dbReference type="PROSITE-ProRule" id="PRU00703"/>
    </source>
</evidence>
<evidence type="ECO:0000259" key="11">
    <source>
        <dbReference type="PROSITE" id="PS51371"/>
    </source>
</evidence>
<keyword evidence="9" id="KW-1003">Cell membrane</keyword>
<dbReference type="Pfam" id="PF00571">
    <property type="entry name" value="CBS"/>
    <property type="match status" value="2"/>
</dbReference>
<dbReference type="Pfam" id="PF01769">
    <property type="entry name" value="MgtE"/>
    <property type="match status" value="1"/>
</dbReference>
<dbReference type="CDD" id="cd04606">
    <property type="entry name" value="CBS_pair_Mg_transporter"/>
    <property type="match status" value="1"/>
</dbReference>
<accession>A0ABU5CRH6</accession>
<comment type="subunit">
    <text evidence="9">Homodimer.</text>
</comment>
<dbReference type="InterPro" id="IPR006669">
    <property type="entry name" value="MgtE_transporter"/>
</dbReference>
<dbReference type="InterPro" id="IPR046342">
    <property type="entry name" value="CBS_dom_sf"/>
</dbReference>
<keyword evidence="6 9" id="KW-1133">Transmembrane helix</keyword>
<dbReference type="SMART" id="SM00116">
    <property type="entry name" value="CBS"/>
    <property type="match status" value="2"/>
</dbReference>
<evidence type="ECO:0000313" key="12">
    <source>
        <dbReference type="EMBL" id="MDY0408979.1"/>
    </source>
</evidence>
<dbReference type="NCBIfam" id="TIGR00400">
    <property type="entry name" value="mgtE"/>
    <property type="match status" value="1"/>
</dbReference>
<dbReference type="SMART" id="SM00924">
    <property type="entry name" value="MgtE_N"/>
    <property type="match status" value="1"/>
</dbReference>
<feature type="transmembrane region" description="Helical" evidence="9">
    <location>
        <begin position="427"/>
        <end position="450"/>
    </location>
</feature>
<keyword evidence="5 9" id="KW-0460">Magnesium</keyword>
<evidence type="ECO:0000256" key="5">
    <source>
        <dbReference type="ARBA" id="ARBA00022842"/>
    </source>
</evidence>
<dbReference type="Gene3D" id="3.10.580.10">
    <property type="entry name" value="CBS-domain"/>
    <property type="match status" value="1"/>
</dbReference>
<keyword evidence="7 9" id="KW-0472">Membrane</keyword>
<keyword evidence="4 9" id="KW-0812">Transmembrane</keyword>
<dbReference type="InterPro" id="IPR036739">
    <property type="entry name" value="SLC41_membr_dom_sf"/>
</dbReference>
<evidence type="ECO:0000256" key="7">
    <source>
        <dbReference type="ARBA" id="ARBA00023136"/>
    </source>
</evidence>
<dbReference type="Proteomes" id="UP001275315">
    <property type="component" value="Unassembled WGS sequence"/>
</dbReference>
<dbReference type="Gene3D" id="1.10.357.20">
    <property type="entry name" value="SLC41 divalent cation transporters, integral membrane domain"/>
    <property type="match status" value="1"/>
</dbReference>
<protein>
    <recommendedName>
        <fullName evidence="9">Magnesium transporter MgtE</fullName>
    </recommendedName>
</protein>
<feature type="domain" description="CBS" evidence="11">
    <location>
        <begin position="206"/>
        <end position="262"/>
    </location>
</feature>
<feature type="coiled-coil region" evidence="10">
    <location>
        <begin position="105"/>
        <end position="136"/>
    </location>
</feature>
<reference evidence="12 13" key="1">
    <citation type="submission" date="2023-10" db="EMBL/GenBank/DDBJ databases">
        <title>Virgibacillus soli CC-YMP-6 genome.</title>
        <authorList>
            <person name="Miliotis G."/>
            <person name="Sengupta P."/>
            <person name="Hameed A."/>
            <person name="Chuvochina M."/>
            <person name="Mcdonagh F."/>
            <person name="Simpson A.C."/>
            <person name="Singh N.K."/>
            <person name="Rekha P.D."/>
            <person name="Raman K."/>
            <person name="Hugenholtz P."/>
            <person name="Venkateswaran K."/>
        </authorList>
    </citation>
    <scope>NUCLEOTIDE SEQUENCE [LARGE SCALE GENOMIC DNA]</scope>
    <source>
        <strain evidence="12 13">CC-YMP-6</strain>
    </source>
</reference>
<dbReference type="InterPro" id="IPR000644">
    <property type="entry name" value="CBS_dom"/>
</dbReference>
<dbReference type="PANTHER" id="PTHR43773">
    <property type="entry name" value="MAGNESIUM TRANSPORTER MGTE"/>
    <property type="match status" value="1"/>
</dbReference>
<comment type="caution">
    <text evidence="12">The sequence shown here is derived from an EMBL/GenBank/DDBJ whole genome shotgun (WGS) entry which is preliminary data.</text>
</comment>
<name>A0ABU5CRH6_9BACI</name>
<dbReference type="SUPFAM" id="SSF54631">
    <property type="entry name" value="CBS-domain pair"/>
    <property type="match status" value="1"/>
</dbReference>
<proteinExistence type="inferred from homology"/>
<dbReference type="InterPro" id="IPR006667">
    <property type="entry name" value="SLC41_membr_dom"/>
</dbReference>
<keyword evidence="3 9" id="KW-0813">Transport</keyword>
<comment type="subcellular location">
    <subcellularLocation>
        <location evidence="9">Cell membrane</location>
        <topology evidence="9">Multi-pass membrane protein</topology>
    </subcellularLocation>
    <subcellularLocation>
        <location evidence="1">Membrane</location>
        <topology evidence="1">Multi-pass membrane protein</topology>
    </subcellularLocation>
</comment>
<evidence type="ECO:0000313" key="13">
    <source>
        <dbReference type="Proteomes" id="UP001275315"/>
    </source>
</evidence>
<evidence type="ECO:0000256" key="1">
    <source>
        <dbReference type="ARBA" id="ARBA00004141"/>
    </source>
</evidence>
<feature type="transmembrane region" description="Helical" evidence="9">
    <location>
        <begin position="390"/>
        <end position="415"/>
    </location>
</feature>
<keyword evidence="13" id="KW-1185">Reference proteome</keyword>
<feature type="transmembrane region" description="Helical" evidence="9">
    <location>
        <begin position="320"/>
        <end position="341"/>
    </location>
</feature>
<dbReference type="RefSeq" id="WP_320379677.1">
    <property type="nucleotide sequence ID" value="NZ_JAWDIQ010000001.1"/>
</dbReference>
<evidence type="ECO:0000256" key="3">
    <source>
        <dbReference type="ARBA" id="ARBA00022448"/>
    </source>
</evidence>
<comment type="similarity">
    <text evidence="2 9">Belongs to the SLC41A transporter family.</text>
</comment>
<sequence>MVKLNNKTRQEYTKSVLEALRSEDMMEFRALYLALHPSDQQDIFQLMNELLRKRTYNYLSPKEFAGIFSGLKKEVQFTIVQEVNEIFASQMLDYMFTDNVVSFLLEIKKDRREDILRRMKKEKADKIRTLLSYKEETAGSIMTKELLRIKTYETAELVIEHLREEAIDAEIIYYLYVVDDEDRLVGVVSLRDLITAQPDEVVGNMMSTQVVSVIEDMDQEKVGRVIQKYDLLAVPVISKEQNLLGIVTVDDVMDILEDETTEDFGEISAVKDGIDMELSTFKAARARSPWIIALMFLGLVTAGIVNSFEETLEQVVLLGAFIPLIMDSAGNAGTQSLAVAVRGLTLGHIRRENIGRIIRREFGIGFILGVMCLISITILIILLYKQWILAVIVGVSLLCTLSISAVVGVVIPLLTNKLKLDPAIASGPFITTVNDILGLFIYFSIATALLDYL</sequence>
<dbReference type="InterPro" id="IPR006668">
    <property type="entry name" value="Mg_transptr_MgtE_intracell_dom"/>
</dbReference>
<feature type="transmembrane region" description="Helical" evidence="9">
    <location>
        <begin position="290"/>
        <end position="308"/>
    </location>
</feature>
<keyword evidence="9" id="KW-0479">Metal-binding</keyword>
<dbReference type="InterPro" id="IPR038076">
    <property type="entry name" value="MgtE_N_sf"/>
</dbReference>
<evidence type="ECO:0000256" key="6">
    <source>
        <dbReference type="ARBA" id="ARBA00022989"/>
    </source>
</evidence>
<dbReference type="EMBL" id="JAWDIQ010000001">
    <property type="protein sequence ID" value="MDY0408979.1"/>
    <property type="molecule type" value="Genomic_DNA"/>
</dbReference>